<dbReference type="GO" id="GO:0016616">
    <property type="term" value="F:oxidoreductase activity, acting on the CH-OH group of donors, NAD or NADP as acceptor"/>
    <property type="evidence" value="ECO:0007669"/>
    <property type="project" value="TreeGrafter"/>
</dbReference>
<dbReference type="PROSITE" id="PS00061">
    <property type="entry name" value="ADH_SHORT"/>
    <property type="match status" value="1"/>
</dbReference>
<dbReference type="EMBL" id="CP119941">
    <property type="protein sequence ID" value="WFD04349.1"/>
    <property type="molecule type" value="Genomic_DNA"/>
</dbReference>
<dbReference type="InterPro" id="IPR036291">
    <property type="entry name" value="NAD(P)-bd_dom_sf"/>
</dbReference>
<keyword evidence="3" id="KW-0560">Oxidoreductase</keyword>
<evidence type="ECO:0000313" key="6">
    <source>
        <dbReference type="Proteomes" id="UP001214603"/>
    </source>
</evidence>
<dbReference type="PANTHER" id="PTHR24322:SF736">
    <property type="entry name" value="RETINOL DEHYDROGENASE 10"/>
    <property type="match status" value="1"/>
</dbReference>
<dbReference type="InterPro" id="IPR057326">
    <property type="entry name" value="KR_dom"/>
</dbReference>
<evidence type="ECO:0000256" key="1">
    <source>
        <dbReference type="ARBA" id="ARBA00006484"/>
    </source>
</evidence>
<keyword evidence="2" id="KW-0521">NADP</keyword>
<dbReference type="AlphaFoldDB" id="A0AAF0E4L2"/>
<dbReference type="Gene3D" id="3.40.50.720">
    <property type="entry name" value="NAD(P)-binding Rossmann-like Domain"/>
    <property type="match status" value="1"/>
</dbReference>
<dbReference type="PRINTS" id="PR00081">
    <property type="entry name" value="GDHRDH"/>
</dbReference>
<sequence>MPADNFREPFTLDVVLRALDKVPFSPPFLVILPLLALALDSRGRTLSETLRALPELQGWKDLLFSKYKWIGRAMVFIALKTLSRFLSRRAANNGVPKADPPNWAKDVVVVTGGSTGIGKEVVEVLSKRYKAKIAVLDIAQPTYTAATDGAPPILWVHTDVTKREAIHAAGEKIVETFGTPPSLVVSCAGIAIGGPLLTVSPDSVLRTFGINALANVHLAQEFVPHMVKQNHGHYVTVASSASYYTPPMLSSYCMSKSAALSFHEELRVELRAIYDAPRVRTSIVTPTKVRTLLGSALKDGDNAFVSPTLEPIQVATAITDALSSGLSHSISQPLMTKLLPFVRALPDWFRALIATVGKTDTAVTAESIREGLRSGYGKNWSPEDFQRLLGEMDSAYNKRA</sequence>
<proteinExistence type="inferred from homology"/>
<dbReference type="InterPro" id="IPR020904">
    <property type="entry name" value="Sc_DH/Rdtase_CS"/>
</dbReference>
<dbReference type="Pfam" id="PF00106">
    <property type="entry name" value="adh_short"/>
    <property type="match status" value="1"/>
</dbReference>
<evidence type="ECO:0000256" key="3">
    <source>
        <dbReference type="ARBA" id="ARBA00023002"/>
    </source>
</evidence>
<accession>A0AAF0E4L2</accession>
<name>A0AAF0E4L2_9BASI</name>
<dbReference type="Proteomes" id="UP001214603">
    <property type="component" value="Chromosome 8"/>
</dbReference>
<feature type="domain" description="Ketoreductase" evidence="4">
    <location>
        <begin position="106"/>
        <end position="282"/>
    </location>
</feature>
<comment type="similarity">
    <text evidence="1">Belongs to the short-chain dehydrogenases/reductases (SDR) family.</text>
</comment>
<dbReference type="InterPro" id="IPR002347">
    <property type="entry name" value="SDR_fam"/>
</dbReference>
<organism evidence="5 6">
    <name type="scientific">Malassezia obtusa</name>
    <dbReference type="NCBI Taxonomy" id="76774"/>
    <lineage>
        <taxon>Eukaryota</taxon>
        <taxon>Fungi</taxon>
        <taxon>Dikarya</taxon>
        <taxon>Basidiomycota</taxon>
        <taxon>Ustilaginomycotina</taxon>
        <taxon>Malasseziomycetes</taxon>
        <taxon>Malasseziales</taxon>
        <taxon>Malasseziaceae</taxon>
        <taxon>Malassezia</taxon>
    </lineage>
</organism>
<dbReference type="SMART" id="SM00822">
    <property type="entry name" value="PKS_KR"/>
    <property type="match status" value="1"/>
</dbReference>
<dbReference type="PANTHER" id="PTHR24322">
    <property type="entry name" value="PKSB"/>
    <property type="match status" value="1"/>
</dbReference>
<protein>
    <recommendedName>
        <fullName evidence="4">Ketoreductase domain-containing protein</fullName>
    </recommendedName>
</protein>
<gene>
    <name evidence="5" type="ORF">MOBT1_003056</name>
</gene>
<evidence type="ECO:0000313" key="5">
    <source>
        <dbReference type="EMBL" id="WFD04349.1"/>
    </source>
</evidence>
<reference evidence="5" key="1">
    <citation type="submission" date="2023-03" db="EMBL/GenBank/DDBJ databases">
        <title>Mating type loci evolution in Malassezia.</title>
        <authorList>
            <person name="Coelho M.A."/>
        </authorList>
    </citation>
    <scope>NUCLEOTIDE SEQUENCE</scope>
    <source>
        <strain evidence="5">CBS 7876</strain>
    </source>
</reference>
<evidence type="ECO:0000259" key="4">
    <source>
        <dbReference type="SMART" id="SM00822"/>
    </source>
</evidence>
<dbReference type="SUPFAM" id="SSF51735">
    <property type="entry name" value="NAD(P)-binding Rossmann-fold domains"/>
    <property type="match status" value="1"/>
</dbReference>
<keyword evidence="6" id="KW-1185">Reference proteome</keyword>
<evidence type="ECO:0000256" key="2">
    <source>
        <dbReference type="ARBA" id="ARBA00022857"/>
    </source>
</evidence>